<evidence type="ECO:0000259" key="1">
    <source>
        <dbReference type="Pfam" id="PF03184"/>
    </source>
</evidence>
<reference evidence="3" key="3">
    <citation type="submission" date="2018-12" db="EMBL/GenBank/DDBJ databases">
        <title>G10K-VGP greater horseshoe bat female genome, primary haplotype.</title>
        <authorList>
            <person name="Teeling E."/>
            <person name="Myers G."/>
            <person name="Vernes S."/>
            <person name="Pippel M."/>
            <person name="Winkler S."/>
            <person name="Fedrigo O."/>
            <person name="Rhie A."/>
            <person name="Koren S."/>
            <person name="Phillippy A."/>
            <person name="Lewin H."/>
            <person name="Damas J."/>
            <person name="Howe K."/>
            <person name="Mountcastle J."/>
            <person name="Jarvis E.D."/>
        </authorList>
    </citation>
    <scope>NUCLEOTIDE SEQUENCE [LARGE SCALE GENOMIC DNA]</scope>
</reference>
<dbReference type="GO" id="GO:0003676">
    <property type="term" value="F:nucleic acid binding"/>
    <property type="evidence" value="ECO:0007669"/>
    <property type="project" value="InterPro"/>
</dbReference>
<dbReference type="Ensembl" id="ENSRFET00010035558.1">
    <property type="protein sequence ID" value="ENSRFEP00010032830.1"/>
    <property type="gene ID" value="ENSRFEG00010021613.1"/>
</dbReference>
<dbReference type="Pfam" id="PF03184">
    <property type="entry name" value="DDE_1"/>
    <property type="match status" value="1"/>
</dbReference>
<evidence type="ECO:0000313" key="2">
    <source>
        <dbReference type="Ensembl" id="ENSRFEP00010032830.1"/>
    </source>
</evidence>
<reference evidence="2" key="5">
    <citation type="submission" date="2025-09" db="UniProtKB">
        <authorList>
            <consortium name="Ensembl"/>
        </authorList>
    </citation>
    <scope>IDENTIFICATION</scope>
</reference>
<reference evidence="2" key="4">
    <citation type="submission" date="2025-08" db="UniProtKB">
        <authorList>
            <consortium name="Ensembl"/>
        </authorList>
    </citation>
    <scope>IDENTIFICATION</scope>
</reference>
<dbReference type="OMA" id="FWEAFTI"/>
<name>A0A671G4Z5_RHIFE</name>
<dbReference type="AlphaFoldDB" id="A0A671G4Z5"/>
<dbReference type="InParanoid" id="A0A671G4Z5"/>
<reference evidence="2 3" key="1">
    <citation type="journal article" date="2015" name="Annu Rev Anim Biosci">
        <title>The Genome 10K Project: a way forward.</title>
        <authorList>
            <person name="Koepfli K.P."/>
            <person name="Paten B."/>
            <person name="O'Brien S.J."/>
            <person name="Koepfli K.P."/>
            <person name="Paten B."/>
            <person name="Antunes A."/>
            <person name="Belov K."/>
            <person name="Bustamante C."/>
            <person name="Castoe T.A."/>
            <person name="Clawson H."/>
            <person name="Crawford A.J."/>
            <person name="Diekhans M."/>
            <person name="Distel D."/>
            <person name="Durbin R."/>
            <person name="Earl D."/>
            <person name="Fujita M.K."/>
            <person name="Gamble T."/>
            <person name="Georges A."/>
            <person name="Gemmell N."/>
            <person name="Gilbert M.T."/>
            <person name="Graves J.M."/>
            <person name="Green R.E."/>
            <person name="Hickey G."/>
            <person name="Jarvis E.D."/>
            <person name="Johnson W."/>
            <person name="Komissarov A."/>
            <person name="Korf I."/>
            <person name="Kuhn R."/>
            <person name="Larkin D.M."/>
            <person name="Lewin H."/>
            <person name="Lopez J.V."/>
            <person name="Ma J."/>
            <person name="Marques-Bonet T."/>
            <person name="Miller W."/>
            <person name="Murphy R."/>
            <person name="Pevzner P."/>
            <person name="Shapiro B."/>
            <person name="Steiner C."/>
            <person name="Tamazian G."/>
            <person name="Venkatesh B."/>
            <person name="Wang J."/>
            <person name="Wayne R."/>
            <person name="Wiley E."/>
            <person name="Yang H."/>
            <person name="Zhang G."/>
            <person name="Haussler D."/>
            <person name="Ryder O."/>
            <person name="O'Brien S.J."/>
        </authorList>
    </citation>
    <scope>NUCLEOTIDE SEQUENCE</scope>
</reference>
<sequence>MEMYDKINVVFVRANTTSILQPMDQGVIFTLKSYYLKNTFCKAVAVTDSHSSDGSEQSKLKTFWEAFTILHAVKNS</sequence>
<organism evidence="2 3">
    <name type="scientific">Rhinolophus ferrumequinum</name>
    <name type="common">Greater horseshoe bat</name>
    <dbReference type="NCBI Taxonomy" id="59479"/>
    <lineage>
        <taxon>Eukaryota</taxon>
        <taxon>Metazoa</taxon>
        <taxon>Chordata</taxon>
        <taxon>Craniata</taxon>
        <taxon>Vertebrata</taxon>
        <taxon>Euteleostomi</taxon>
        <taxon>Mammalia</taxon>
        <taxon>Eutheria</taxon>
        <taxon>Laurasiatheria</taxon>
        <taxon>Chiroptera</taxon>
        <taxon>Yinpterochiroptera</taxon>
        <taxon>Rhinolophoidea</taxon>
        <taxon>Rhinolophidae</taxon>
        <taxon>Rhinolophinae</taxon>
        <taxon>Rhinolophus</taxon>
    </lineage>
</organism>
<proteinExistence type="predicted"/>
<feature type="domain" description="DDE-1" evidence="1">
    <location>
        <begin position="3"/>
        <end position="74"/>
    </location>
</feature>
<dbReference type="GeneTree" id="ENSGT00990000207653"/>
<dbReference type="Proteomes" id="UP000472240">
    <property type="component" value="Chromosome 25"/>
</dbReference>
<protein>
    <recommendedName>
        <fullName evidence="1">DDE-1 domain-containing protein</fullName>
    </recommendedName>
</protein>
<accession>A0A671G4Z5</accession>
<reference evidence="2 3" key="2">
    <citation type="journal article" date="2018" name="Annu Rev Anim Biosci">
        <title>Bat Biology, Genomes, and the Bat1K Project: To Generate Chromosome-Level Genomes for All Living Bat Species.</title>
        <authorList>
            <person name="Teeling E.C."/>
            <person name="Vernes S.C."/>
            <person name="Davalos L.M."/>
            <person name="Ray D.A."/>
            <person name="Gilbert M.T.P."/>
            <person name="Myers E."/>
        </authorList>
    </citation>
    <scope>NUCLEOTIDE SEQUENCE</scope>
</reference>
<keyword evidence="3" id="KW-1185">Reference proteome</keyword>
<dbReference type="InterPro" id="IPR004875">
    <property type="entry name" value="DDE_SF_endonuclease_dom"/>
</dbReference>
<evidence type="ECO:0000313" key="3">
    <source>
        <dbReference type="Proteomes" id="UP000472240"/>
    </source>
</evidence>